<accession>A0A645GVJ8</accession>
<evidence type="ECO:0008006" key="2">
    <source>
        <dbReference type="Google" id="ProtNLM"/>
    </source>
</evidence>
<comment type="caution">
    <text evidence="1">The sequence shown here is derived from an EMBL/GenBank/DDBJ whole genome shotgun (WGS) entry which is preliminary data.</text>
</comment>
<sequence length="52" mass="5865">MSYVSPALRDRFESLSIDLKNEILSRNVRLETLQDLIDILDKIASEGETAGK</sequence>
<organism evidence="1">
    <name type="scientific">bioreactor metagenome</name>
    <dbReference type="NCBI Taxonomy" id="1076179"/>
    <lineage>
        <taxon>unclassified sequences</taxon>
        <taxon>metagenomes</taxon>
        <taxon>ecological metagenomes</taxon>
    </lineage>
</organism>
<gene>
    <name evidence="1" type="ORF">SDC9_178238</name>
</gene>
<protein>
    <recommendedName>
        <fullName evidence="2">Molecular chaperone GroEL</fullName>
    </recommendedName>
</protein>
<dbReference type="AlphaFoldDB" id="A0A645GVJ8"/>
<reference evidence="1" key="1">
    <citation type="submission" date="2019-08" db="EMBL/GenBank/DDBJ databases">
        <authorList>
            <person name="Kucharzyk K."/>
            <person name="Murdoch R.W."/>
            <person name="Higgins S."/>
            <person name="Loffler F."/>
        </authorList>
    </citation>
    <scope>NUCLEOTIDE SEQUENCE</scope>
</reference>
<proteinExistence type="predicted"/>
<dbReference type="EMBL" id="VSSQ01082020">
    <property type="protein sequence ID" value="MPN30767.1"/>
    <property type="molecule type" value="Genomic_DNA"/>
</dbReference>
<name>A0A645GVJ8_9ZZZZ</name>
<evidence type="ECO:0000313" key="1">
    <source>
        <dbReference type="EMBL" id="MPN30767.1"/>
    </source>
</evidence>